<dbReference type="RefSeq" id="WP_179920530.1">
    <property type="nucleotide sequence ID" value="NZ_CP058909.1"/>
</dbReference>
<dbReference type="Gene3D" id="3.30.390.50">
    <property type="entry name" value="CO dehydrogenase flavoprotein, C-terminal domain"/>
    <property type="match status" value="1"/>
</dbReference>
<dbReference type="PANTHER" id="PTHR42659:SF2">
    <property type="entry name" value="XANTHINE DEHYDROGENASE SUBUNIT C-RELATED"/>
    <property type="match status" value="1"/>
</dbReference>
<dbReference type="PANTHER" id="PTHR42659">
    <property type="entry name" value="XANTHINE DEHYDROGENASE SUBUNIT C-RELATED"/>
    <property type="match status" value="1"/>
</dbReference>
<dbReference type="Gene3D" id="3.30.43.10">
    <property type="entry name" value="Uridine Diphospho-n-acetylenolpyruvylglucosamine Reductase, domain 2"/>
    <property type="match status" value="1"/>
</dbReference>
<gene>
    <name evidence="5" type="ORF">HZS54_03245</name>
</gene>
<sequence>MFPAEFDYERAESVSEALDALERHAGADVEILAGGHSLVPAMKTEGRAPDVVVDLDVPALDAVNALDDRTVIGALTTYATIADSGAVRSTVPLVAEAASEVGDLQIRNRGTIGGNLAEAHPGADLPAAVLASDATVLLRNQDGKREVPATGFFRGDGETAVERGELLAGVRFPHTGEAGFAYAKKIHPATGYAMVGVAAVVETDGDAGGDGGASDDAGGEETVSSARVAATGAVDRAVRLSSVEGALADGPLDSTAIDAAASEAPDDIDAERLRSDAYASGEFRGELLEAYVARALETAAERVAGDTLTA</sequence>
<keyword evidence="2" id="KW-0274">FAD</keyword>
<dbReference type="InterPro" id="IPR036683">
    <property type="entry name" value="CO_DH_flav_C_dom_sf"/>
</dbReference>
<dbReference type="KEGG" id="hpel:HZS54_03245"/>
<evidence type="ECO:0000259" key="4">
    <source>
        <dbReference type="PROSITE" id="PS51387"/>
    </source>
</evidence>
<dbReference type="InterPro" id="IPR051312">
    <property type="entry name" value="Diverse_Substr_Oxidored"/>
</dbReference>
<dbReference type="Proteomes" id="UP000509346">
    <property type="component" value="Chromosome"/>
</dbReference>
<reference evidence="5 6" key="1">
    <citation type="submission" date="2020-07" db="EMBL/GenBank/DDBJ databases">
        <title>Halosimplex litoreum sp. nov. and Halosimplex rubrum sp. nov., isolated from different salt environments.</title>
        <authorList>
            <person name="Cui H."/>
        </authorList>
    </citation>
    <scope>NUCLEOTIDE SEQUENCE [LARGE SCALE GENOMIC DNA]</scope>
    <source>
        <strain evidence="5 6">R2</strain>
    </source>
</reference>
<protein>
    <submittedName>
        <fullName evidence="5">Xanthine dehydrogenase family protein subunit M</fullName>
    </submittedName>
</protein>
<dbReference type="PROSITE" id="PS51387">
    <property type="entry name" value="FAD_PCMH"/>
    <property type="match status" value="1"/>
</dbReference>
<dbReference type="GeneID" id="56081572"/>
<dbReference type="InterPro" id="IPR005107">
    <property type="entry name" value="CO_DH_flav_C"/>
</dbReference>
<dbReference type="SUPFAM" id="SSF55447">
    <property type="entry name" value="CO dehydrogenase flavoprotein C-terminal domain-like"/>
    <property type="match status" value="1"/>
</dbReference>
<evidence type="ECO:0000313" key="5">
    <source>
        <dbReference type="EMBL" id="QLH80708.1"/>
    </source>
</evidence>
<dbReference type="SMART" id="SM01092">
    <property type="entry name" value="CO_deh_flav_C"/>
    <property type="match status" value="1"/>
</dbReference>
<dbReference type="FunFam" id="3.30.465.10:FF:000017">
    <property type="entry name" value="Xanthine dehydrogenase, FAD binding subunit"/>
    <property type="match status" value="1"/>
</dbReference>
<evidence type="ECO:0000256" key="3">
    <source>
        <dbReference type="ARBA" id="ARBA00023002"/>
    </source>
</evidence>
<keyword evidence="3" id="KW-0560">Oxidoreductase</keyword>
<dbReference type="AlphaFoldDB" id="A0A7D5T3F6"/>
<dbReference type="Pfam" id="PF00941">
    <property type="entry name" value="FAD_binding_5"/>
    <property type="match status" value="1"/>
</dbReference>
<dbReference type="Gene3D" id="3.30.465.10">
    <property type="match status" value="1"/>
</dbReference>
<dbReference type="GO" id="GO:0016491">
    <property type="term" value="F:oxidoreductase activity"/>
    <property type="evidence" value="ECO:0007669"/>
    <property type="project" value="UniProtKB-KW"/>
</dbReference>
<accession>A0A7D5T3F6</accession>
<dbReference type="InterPro" id="IPR016169">
    <property type="entry name" value="FAD-bd_PCMH_sub2"/>
</dbReference>
<dbReference type="InterPro" id="IPR002346">
    <property type="entry name" value="Mopterin_DH_FAD-bd"/>
</dbReference>
<keyword evidence="6" id="KW-1185">Reference proteome</keyword>
<dbReference type="InterPro" id="IPR016167">
    <property type="entry name" value="FAD-bd_PCMH_sub1"/>
</dbReference>
<proteinExistence type="predicted"/>
<evidence type="ECO:0000256" key="2">
    <source>
        <dbReference type="ARBA" id="ARBA00022827"/>
    </source>
</evidence>
<dbReference type="EMBL" id="CP058909">
    <property type="protein sequence ID" value="QLH80708.1"/>
    <property type="molecule type" value="Genomic_DNA"/>
</dbReference>
<dbReference type="Pfam" id="PF03450">
    <property type="entry name" value="CO_deh_flav_C"/>
    <property type="match status" value="1"/>
</dbReference>
<dbReference type="InterPro" id="IPR016166">
    <property type="entry name" value="FAD-bd_PCMH"/>
</dbReference>
<feature type="domain" description="FAD-binding PCMH-type" evidence="4">
    <location>
        <begin position="1"/>
        <end position="177"/>
    </location>
</feature>
<keyword evidence="1" id="KW-0285">Flavoprotein</keyword>
<evidence type="ECO:0000313" key="6">
    <source>
        <dbReference type="Proteomes" id="UP000509346"/>
    </source>
</evidence>
<evidence type="ECO:0000256" key="1">
    <source>
        <dbReference type="ARBA" id="ARBA00022630"/>
    </source>
</evidence>
<dbReference type="InterPro" id="IPR036318">
    <property type="entry name" value="FAD-bd_PCMH-like_sf"/>
</dbReference>
<name>A0A7D5T3F6_9EURY</name>
<organism evidence="5 6">
    <name type="scientific">Halosimplex pelagicum</name>
    <dbReference type="NCBI Taxonomy" id="869886"/>
    <lineage>
        <taxon>Archaea</taxon>
        <taxon>Methanobacteriati</taxon>
        <taxon>Methanobacteriota</taxon>
        <taxon>Stenosarchaea group</taxon>
        <taxon>Halobacteria</taxon>
        <taxon>Halobacteriales</taxon>
        <taxon>Haloarculaceae</taxon>
        <taxon>Halosimplex</taxon>
    </lineage>
</organism>
<dbReference type="SUPFAM" id="SSF56176">
    <property type="entry name" value="FAD-binding/transporter-associated domain-like"/>
    <property type="match status" value="1"/>
</dbReference>
<dbReference type="OrthoDB" id="19205at2157"/>
<dbReference type="GO" id="GO:0071949">
    <property type="term" value="F:FAD binding"/>
    <property type="evidence" value="ECO:0007669"/>
    <property type="project" value="InterPro"/>
</dbReference>